<evidence type="ECO:0000313" key="2">
    <source>
        <dbReference type="EMBL" id="CAJ0582730.1"/>
    </source>
</evidence>
<organism evidence="2 3">
    <name type="scientific">Mesorhabditis spiculigera</name>
    <dbReference type="NCBI Taxonomy" id="96644"/>
    <lineage>
        <taxon>Eukaryota</taxon>
        <taxon>Metazoa</taxon>
        <taxon>Ecdysozoa</taxon>
        <taxon>Nematoda</taxon>
        <taxon>Chromadorea</taxon>
        <taxon>Rhabditida</taxon>
        <taxon>Rhabditina</taxon>
        <taxon>Rhabditomorpha</taxon>
        <taxon>Rhabditoidea</taxon>
        <taxon>Rhabditidae</taxon>
        <taxon>Mesorhabditinae</taxon>
        <taxon>Mesorhabditis</taxon>
    </lineage>
</organism>
<comment type="caution">
    <text evidence="2">The sequence shown here is derived from an EMBL/GenBank/DDBJ whole genome shotgun (WGS) entry which is preliminary data.</text>
</comment>
<dbReference type="Proteomes" id="UP001177023">
    <property type="component" value="Unassembled WGS sequence"/>
</dbReference>
<feature type="non-terminal residue" evidence="2">
    <location>
        <position position="1"/>
    </location>
</feature>
<accession>A0AA36DAF6</accession>
<dbReference type="EMBL" id="CATQJA010002664">
    <property type="protein sequence ID" value="CAJ0582730.1"/>
    <property type="molecule type" value="Genomic_DNA"/>
</dbReference>
<name>A0AA36DAF6_9BILA</name>
<dbReference type="AlphaFoldDB" id="A0AA36DAF6"/>
<keyword evidence="3" id="KW-1185">Reference proteome</keyword>
<sequence>MARLPHDFWLDAWKYLLQSPACTIADLAKTRVFPAARQLFQLEGLGFEGTDNPDVVKISINHGPGMPIHRNKLPQVLNVLRDYLPQTETVFFRNWKENIRWREVRTWITMMPRLFDITLDHSELTDDIMDVASSSSATQLGFAYCTATNDFKGTEYFKPLRIDIQECSPETMIRIFDRNLNHGSELMDIIVSYTQKPTTAAEFLESMDPEVSNKKRTTWSRLFSRIGRESQITAVIQLQQSVEQHLMVAEVMVQCGILTTRQYFKIINKMLHDGELWCSASYERFNGRVRALMLQNVGRAMRYREQVAQLLPYTDLWRDKLVVPAPVGESQPSALESEDEAEVPRPSKPAVSASM</sequence>
<proteinExistence type="predicted"/>
<reference evidence="2" key="1">
    <citation type="submission" date="2023-06" db="EMBL/GenBank/DDBJ databases">
        <authorList>
            <person name="Delattre M."/>
        </authorList>
    </citation>
    <scope>NUCLEOTIDE SEQUENCE</scope>
    <source>
        <strain evidence="2">AF72</strain>
    </source>
</reference>
<feature type="region of interest" description="Disordered" evidence="1">
    <location>
        <begin position="328"/>
        <end position="355"/>
    </location>
</feature>
<protein>
    <submittedName>
        <fullName evidence="2">Uncharacterized protein</fullName>
    </submittedName>
</protein>
<gene>
    <name evidence="2" type="ORF">MSPICULIGERA_LOCUS20860</name>
</gene>
<evidence type="ECO:0000256" key="1">
    <source>
        <dbReference type="SAM" id="MobiDB-lite"/>
    </source>
</evidence>
<evidence type="ECO:0000313" key="3">
    <source>
        <dbReference type="Proteomes" id="UP001177023"/>
    </source>
</evidence>